<dbReference type="GO" id="GO:0005507">
    <property type="term" value="F:copper ion binding"/>
    <property type="evidence" value="ECO:0007669"/>
    <property type="project" value="InterPro"/>
</dbReference>
<protein>
    <recommendedName>
        <fullName evidence="3">Blue (type 1) copper domain-containing protein</fullName>
    </recommendedName>
</protein>
<dbReference type="InterPro" id="IPR000923">
    <property type="entry name" value="BlueCu_1"/>
</dbReference>
<dbReference type="Pfam" id="PF00127">
    <property type="entry name" value="Copper-bind"/>
    <property type="match status" value="1"/>
</dbReference>
<proteinExistence type="predicted"/>
<evidence type="ECO:0000256" key="2">
    <source>
        <dbReference type="ARBA" id="ARBA00023008"/>
    </source>
</evidence>
<dbReference type="InterPro" id="IPR052721">
    <property type="entry name" value="ET_Amicyanin"/>
</dbReference>
<dbReference type="GO" id="GO:0009055">
    <property type="term" value="F:electron transfer activity"/>
    <property type="evidence" value="ECO:0007669"/>
    <property type="project" value="InterPro"/>
</dbReference>
<dbReference type="Gene3D" id="2.60.40.420">
    <property type="entry name" value="Cupredoxins - blue copper proteins"/>
    <property type="match status" value="1"/>
</dbReference>
<reference evidence="4" key="1">
    <citation type="submission" date="2018-06" db="EMBL/GenBank/DDBJ databases">
        <authorList>
            <person name="Zhirakovskaya E."/>
        </authorList>
    </citation>
    <scope>NUCLEOTIDE SEQUENCE</scope>
</reference>
<sequence>MERVVSRGFYILLVVFVALPAVAKEFVVSQKNTMFLFQGSPVEQMQVEVGDRIQFINQDLFYHNIFSSSEVNRFDLGVFHQGEIRSMTFEQLGEVDVECSIHPGMSLKIDVKQGANYEQ</sequence>
<keyword evidence="1" id="KW-0479">Metal-binding</keyword>
<name>A0A3B0ZHA3_9ZZZZ</name>
<evidence type="ECO:0000259" key="3">
    <source>
        <dbReference type="Pfam" id="PF00127"/>
    </source>
</evidence>
<dbReference type="InterPro" id="IPR008972">
    <property type="entry name" value="Cupredoxin"/>
</dbReference>
<keyword evidence="2" id="KW-0186">Copper</keyword>
<evidence type="ECO:0000313" key="4">
    <source>
        <dbReference type="EMBL" id="VAW86697.1"/>
    </source>
</evidence>
<dbReference type="PANTHER" id="PTHR36507">
    <property type="entry name" value="BLL1555 PROTEIN"/>
    <property type="match status" value="1"/>
</dbReference>
<dbReference type="PANTHER" id="PTHR36507:SF1">
    <property type="entry name" value="BLL1555 PROTEIN"/>
    <property type="match status" value="1"/>
</dbReference>
<accession>A0A3B0ZHA3</accession>
<dbReference type="SUPFAM" id="SSF49503">
    <property type="entry name" value="Cupredoxins"/>
    <property type="match status" value="1"/>
</dbReference>
<organism evidence="4">
    <name type="scientific">hydrothermal vent metagenome</name>
    <dbReference type="NCBI Taxonomy" id="652676"/>
    <lineage>
        <taxon>unclassified sequences</taxon>
        <taxon>metagenomes</taxon>
        <taxon>ecological metagenomes</taxon>
    </lineage>
</organism>
<evidence type="ECO:0000256" key="1">
    <source>
        <dbReference type="ARBA" id="ARBA00022723"/>
    </source>
</evidence>
<dbReference type="EMBL" id="UOFP01000152">
    <property type="protein sequence ID" value="VAW86697.1"/>
    <property type="molecule type" value="Genomic_DNA"/>
</dbReference>
<gene>
    <name evidence="4" type="ORF">MNBD_GAMMA18-362</name>
</gene>
<feature type="domain" description="Blue (type 1) copper" evidence="3">
    <location>
        <begin position="43"/>
        <end position="111"/>
    </location>
</feature>
<dbReference type="AlphaFoldDB" id="A0A3B0ZHA3"/>